<comment type="caution">
    <text evidence="1">The sequence shown here is derived from an EMBL/GenBank/DDBJ whole genome shotgun (WGS) entry which is preliminary data.</text>
</comment>
<gene>
    <name evidence="1" type="ORF">S01H1_81308</name>
</gene>
<evidence type="ECO:0000313" key="1">
    <source>
        <dbReference type="EMBL" id="GAG42419.1"/>
    </source>
</evidence>
<protein>
    <submittedName>
        <fullName evidence="1">Uncharacterized protein</fullName>
    </submittedName>
</protein>
<sequence>TFTPGEVPKAIQTPLMNKTNHSLLTKRYTFTMNVVEPTAGFAVDPDGLENSTVTYQKSNGKRFTYGGVYSLSSGAGAYNGTEARSYENSYGAESHTAD</sequence>
<dbReference type="AlphaFoldDB" id="X0XGW3"/>
<dbReference type="EMBL" id="BARS01055006">
    <property type="protein sequence ID" value="GAG42419.1"/>
    <property type="molecule type" value="Genomic_DNA"/>
</dbReference>
<reference evidence="1" key="1">
    <citation type="journal article" date="2014" name="Front. Microbiol.">
        <title>High frequency of phylogenetically diverse reductive dehalogenase-homologous genes in deep subseafloor sedimentary metagenomes.</title>
        <authorList>
            <person name="Kawai M."/>
            <person name="Futagami T."/>
            <person name="Toyoda A."/>
            <person name="Takaki Y."/>
            <person name="Nishi S."/>
            <person name="Hori S."/>
            <person name="Arai W."/>
            <person name="Tsubouchi T."/>
            <person name="Morono Y."/>
            <person name="Uchiyama I."/>
            <person name="Ito T."/>
            <person name="Fujiyama A."/>
            <person name="Inagaki F."/>
            <person name="Takami H."/>
        </authorList>
    </citation>
    <scope>NUCLEOTIDE SEQUENCE</scope>
    <source>
        <strain evidence="1">Expedition CK06-06</strain>
    </source>
</reference>
<name>X0XGW3_9ZZZZ</name>
<accession>X0XGW3</accession>
<proteinExistence type="predicted"/>
<feature type="non-terminal residue" evidence="1">
    <location>
        <position position="1"/>
    </location>
</feature>
<organism evidence="1">
    <name type="scientific">marine sediment metagenome</name>
    <dbReference type="NCBI Taxonomy" id="412755"/>
    <lineage>
        <taxon>unclassified sequences</taxon>
        <taxon>metagenomes</taxon>
        <taxon>ecological metagenomes</taxon>
    </lineage>
</organism>